<dbReference type="PANTHER" id="PTHR30329:SF21">
    <property type="entry name" value="LIPOPROTEIN YIAD-RELATED"/>
    <property type="match status" value="1"/>
</dbReference>
<evidence type="ECO:0000256" key="5">
    <source>
        <dbReference type="SAM" id="SignalP"/>
    </source>
</evidence>
<keyword evidence="2 4" id="KW-0472">Membrane</keyword>
<dbReference type="EMBL" id="JBHTJO010000001">
    <property type="protein sequence ID" value="MFD0987375.1"/>
    <property type="molecule type" value="Genomic_DNA"/>
</dbReference>
<evidence type="ECO:0000259" key="6">
    <source>
        <dbReference type="PROSITE" id="PS51123"/>
    </source>
</evidence>
<dbReference type="SUPFAM" id="SSF103088">
    <property type="entry name" value="OmpA-like"/>
    <property type="match status" value="1"/>
</dbReference>
<evidence type="ECO:0000256" key="2">
    <source>
        <dbReference type="ARBA" id="ARBA00023136"/>
    </source>
</evidence>
<keyword evidence="8" id="KW-1185">Reference proteome</keyword>
<organism evidence="7 8">
    <name type="scientific">Methyloligella solikamskensis</name>
    <dbReference type="NCBI Taxonomy" id="1177756"/>
    <lineage>
        <taxon>Bacteria</taxon>
        <taxon>Pseudomonadati</taxon>
        <taxon>Pseudomonadota</taxon>
        <taxon>Alphaproteobacteria</taxon>
        <taxon>Hyphomicrobiales</taxon>
        <taxon>Hyphomicrobiaceae</taxon>
        <taxon>Methyloligella</taxon>
    </lineage>
</organism>
<dbReference type="Gene3D" id="3.30.1330.60">
    <property type="entry name" value="OmpA-like domain"/>
    <property type="match status" value="1"/>
</dbReference>
<dbReference type="RefSeq" id="WP_379089228.1">
    <property type="nucleotide sequence ID" value="NZ_JBHTJO010000001.1"/>
</dbReference>
<proteinExistence type="predicted"/>
<accession>A0ABW3JA88</accession>
<dbReference type="PROSITE" id="PS51123">
    <property type="entry name" value="OMPA_2"/>
    <property type="match status" value="1"/>
</dbReference>
<comment type="caution">
    <text evidence="7">The sequence shown here is derived from an EMBL/GenBank/DDBJ whole genome shotgun (WGS) entry which is preliminary data.</text>
</comment>
<name>A0ABW3JA88_9HYPH</name>
<dbReference type="InterPro" id="IPR050330">
    <property type="entry name" value="Bact_OuterMem_StrucFunc"/>
</dbReference>
<dbReference type="CDD" id="cd07185">
    <property type="entry name" value="OmpA_C-like"/>
    <property type="match status" value="1"/>
</dbReference>
<evidence type="ECO:0000313" key="8">
    <source>
        <dbReference type="Proteomes" id="UP001597102"/>
    </source>
</evidence>
<feature type="domain" description="OmpA-like" evidence="6">
    <location>
        <begin position="179"/>
        <end position="294"/>
    </location>
</feature>
<dbReference type="InterPro" id="IPR006664">
    <property type="entry name" value="OMP_bac"/>
</dbReference>
<reference evidence="8" key="1">
    <citation type="journal article" date="2019" name="Int. J. Syst. Evol. Microbiol.">
        <title>The Global Catalogue of Microorganisms (GCM) 10K type strain sequencing project: providing services to taxonomists for standard genome sequencing and annotation.</title>
        <authorList>
            <consortium name="The Broad Institute Genomics Platform"/>
            <consortium name="The Broad Institute Genome Sequencing Center for Infectious Disease"/>
            <person name="Wu L."/>
            <person name="Ma J."/>
        </authorList>
    </citation>
    <scope>NUCLEOTIDE SEQUENCE [LARGE SCALE GENOMIC DNA]</scope>
    <source>
        <strain evidence="8">CCUG 61697</strain>
    </source>
</reference>
<feature type="chain" id="PRO_5046951275" evidence="5">
    <location>
        <begin position="21"/>
        <end position="294"/>
    </location>
</feature>
<sequence>MRLLFSFFLVLFAFTGPAFSQDVEGASDYPDIGRYEGTKITRFERIEYDTQRMLVDAENNEFVDYEGEVTHIVYDVPEGTSMLQIRRSFEEKLKDAGYEIIVSCREMECGGSNLGALRATAWKMLLNTQYEIVTAVKESDAGTVRVQILVTPKWINMNVVENTAFENKMIDASAVQKELAAQGKMAFYDIHFDTDSAILKSDSDETIGLIAEVIKADPNLKIVVVGHTDNDGSLDYNIDLSRARAKAVADRLIQAHGIAADKVNSAGVAFLAPVTTNSTAEGRALNRRVEIVVR</sequence>
<evidence type="ECO:0000256" key="1">
    <source>
        <dbReference type="ARBA" id="ARBA00004442"/>
    </source>
</evidence>
<protein>
    <submittedName>
        <fullName evidence="7">OmpA family protein</fullName>
    </submittedName>
</protein>
<gene>
    <name evidence="7" type="ORF">ACFQ2F_09740</name>
</gene>
<keyword evidence="3" id="KW-0998">Cell outer membrane</keyword>
<dbReference type="InterPro" id="IPR006665">
    <property type="entry name" value="OmpA-like"/>
</dbReference>
<dbReference type="Proteomes" id="UP001597102">
    <property type="component" value="Unassembled WGS sequence"/>
</dbReference>
<feature type="signal peptide" evidence="5">
    <location>
        <begin position="1"/>
        <end position="20"/>
    </location>
</feature>
<dbReference type="Pfam" id="PF00691">
    <property type="entry name" value="OmpA"/>
    <property type="match status" value="1"/>
</dbReference>
<evidence type="ECO:0000313" key="7">
    <source>
        <dbReference type="EMBL" id="MFD0987375.1"/>
    </source>
</evidence>
<dbReference type="PANTHER" id="PTHR30329">
    <property type="entry name" value="STATOR ELEMENT OF FLAGELLAR MOTOR COMPLEX"/>
    <property type="match status" value="1"/>
</dbReference>
<dbReference type="PRINTS" id="PR01021">
    <property type="entry name" value="OMPADOMAIN"/>
</dbReference>
<comment type="subcellular location">
    <subcellularLocation>
        <location evidence="1">Cell outer membrane</location>
    </subcellularLocation>
</comment>
<evidence type="ECO:0000256" key="3">
    <source>
        <dbReference type="ARBA" id="ARBA00023237"/>
    </source>
</evidence>
<keyword evidence="5" id="KW-0732">Signal</keyword>
<dbReference type="InterPro" id="IPR036737">
    <property type="entry name" value="OmpA-like_sf"/>
</dbReference>
<evidence type="ECO:0000256" key="4">
    <source>
        <dbReference type="PROSITE-ProRule" id="PRU00473"/>
    </source>
</evidence>